<comment type="caution">
    <text evidence="2">The sequence shown here is derived from an EMBL/GenBank/DDBJ whole genome shotgun (WGS) entry which is preliminary data.</text>
</comment>
<dbReference type="PROSITE" id="PS51462">
    <property type="entry name" value="NUDIX"/>
    <property type="match status" value="1"/>
</dbReference>
<dbReference type="InterPro" id="IPR015797">
    <property type="entry name" value="NUDIX_hydrolase-like_dom_sf"/>
</dbReference>
<keyword evidence="2" id="KW-0808">Transferase</keyword>
<sequence>MSTHTSLLKLVETNNKFKTTDEYVEFGYLHGNNWRPLGIVSFQNAQHLRQMEQRLDRWLAFPQSSEGLNRIQLKPDHLKTTETFINAFMAIREVLTSEGSGLAKQNLGEYGNEMWPLYGADIETGFLCGLAPVFGIVTTGVHLNIYKRNGDDPKDFRIWVARRSDSKPTFPGKYDQCAAGGYQFQLRSEGLVYGEVHDTSAFKCLQREVKEEIKAGLPRGWDNSVKEASAIQFADVRDKRWGNTHLHVPELGVKVTYDLELWQDCKFVGNPEEVKNVEVKTVGQIVDLLLRDEFKPNSALVMVDFLIRHDCLKDSPHASTEQIQKMQGMLKRHEAVDRLPHWTKERETPKPQR</sequence>
<accession>A0A1G4BE68</accession>
<reference evidence="2 3" key="1">
    <citation type="submission" date="2016-09" db="EMBL/GenBank/DDBJ databases">
        <authorList>
            <person name="Capua I."/>
            <person name="De Benedictis P."/>
            <person name="Joannis T."/>
            <person name="Lombin L.H."/>
            <person name="Cattoli G."/>
        </authorList>
    </citation>
    <scope>NUCLEOTIDE SEQUENCE [LARGE SCALE GENOMIC DNA]</scope>
    <source>
        <strain evidence="2 3">IMI 309357</strain>
    </source>
</reference>
<dbReference type="Gene3D" id="3.90.79.10">
    <property type="entry name" value="Nucleoside Triphosphate Pyrophosphohydrolase"/>
    <property type="match status" value="1"/>
</dbReference>
<dbReference type="Proteomes" id="UP000176998">
    <property type="component" value="Unassembled WGS sequence"/>
</dbReference>
<dbReference type="SUPFAM" id="SSF55811">
    <property type="entry name" value="Nudix"/>
    <property type="match status" value="1"/>
</dbReference>
<evidence type="ECO:0000313" key="3">
    <source>
        <dbReference type="Proteomes" id="UP000176998"/>
    </source>
</evidence>
<dbReference type="InterPro" id="IPR000086">
    <property type="entry name" value="NUDIX_hydrolase_dom"/>
</dbReference>
<feature type="domain" description="Nudix hydrolase" evidence="1">
    <location>
        <begin position="138"/>
        <end position="304"/>
    </location>
</feature>
<dbReference type="EMBL" id="MJBS01000034">
    <property type="protein sequence ID" value="OHE99690.1"/>
    <property type="molecule type" value="Genomic_DNA"/>
</dbReference>
<keyword evidence="2" id="KW-0418">Kinase</keyword>
<evidence type="ECO:0000259" key="1">
    <source>
        <dbReference type="PROSITE" id="PS51462"/>
    </source>
</evidence>
<proteinExistence type="predicted"/>
<dbReference type="OrthoDB" id="10261522at2759"/>
<keyword evidence="3" id="KW-1185">Reference proteome</keyword>
<dbReference type="RefSeq" id="XP_022476836.1">
    <property type="nucleotide sequence ID" value="XM_022616695.1"/>
</dbReference>
<gene>
    <name evidence="2" type="ORF">CORC01_05048</name>
</gene>
<evidence type="ECO:0000313" key="2">
    <source>
        <dbReference type="EMBL" id="OHE99690.1"/>
    </source>
</evidence>
<dbReference type="STRING" id="1209926.A0A1G4BE68"/>
<dbReference type="GeneID" id="34558205"/>
<dbReference type="GO" id="GO:0016301">
    <property type="term" value="F:kinase activity"/>
    <property type="evidence" value="ECO:0007669"/>
    <property type="project" value="UniProtKB-KW"/>
</dbReference>
<protein>
    <submittedName>
        <fullName evidence="2">Thiamine pyrophosphokinase</fullName>
    </submittedName>
</protein>
<organism evidence="2 3">
    <name type="scientific">Colletotrichum orchidophilum</name>
    <dbReference type="NCBI Taxonomy" id="1209926"/>
    <lineage>
        <taxon>Eukaryota</taxon>
        <taxon>Fungi</taxon>
        <taxon>Dikarya</taxon>
        <taxon>Ascomycota</taxon>
        <taxon>Pezizomycotina</taxon>
        <taxon>Sordariomycetes</taxon>
        <taxon>Hypocreomycetidae</taxon>
        <taxon>Glomerellales</taxon>
        <taxon>Glomerellaceae</taxon>
        <taxon>Colletotrichum</taxon>
    </lineage>
</organism>
<dbReference type="CDD" id="cd03676">
    <property type="entry name" value="NUDIX_Tnr3_like"/>
    <property type="match status" value="1"/>
</dbReference>
<name>A0A1G4BE68_9PEZI</name>
<dbReference type="AlphaFoldDB" id="A0A1G4BE68"/>